<name>A0ABQ7QFU6_PLUXY</name>
<gene>
    <name evidence="1" type="ORF">JYU34_010983</name>
</gene>
<evidence type="ECO:0000313" key="2">
    <source>
        <dbReference type="Proteomes" id="UP000823941"/>
    </source>
</evidence>
<proteinExistence type="predicted"/>
<keyword evidence="2" id="KW-1185">Reference proteome</keyword>
<evidence type="ECO:0000313" key="1">
    <source>
        <dbReference type="EMBL" id="KAG7304057.1"/>
    </source>
</evidence>
<sequence>MTKLNMTLKCNDKIIENTTSTTFLGIIMDELCTWLPHIVKVCNKLDRFVYALHRLKNTADKSTALTAYHGYVASVLRYGLILWGNARDINRVFIVQKRCIRAICSAAPRDTCKPLFQNLNILSLPSLYIYEMACFAHKHRTLFTWYDDIKKNSRHPNKIVYPPCRTTFCQRSCYRMLIKIYNKLPAPLKSHPLIIFKKKLHKWLVNQCFYSIEEYLNFNHICIE</sequence>
<dbReference type="EMBL" id="JAHIBW010000015">
    <property type="protein sequence ID" value="KAG7304057.1"/>
    <property type="molecule type" value="Genomic_DNA"/>
</dbReference>
<organism evidence="1 2">
    <name type="scientific">Plutella xylostella</name>
    <name type="common">Diamondback moth</name>
    <name type="synonym">Plutella maculipennis</name>
    <dbReference type="NCBI Taxonomy" id="51655"/>
    <lineage>
        <taxon>Eukaryota</taxon>
        <taxon>Metazoa</taxon>
        <taxon>Ecdysozoa</taxon>
        <taxon>Arthropoda</taxon>
        <taxon>Hexapoda</taxon>
        <taxon>Insecta</taxon>
        <taxon>Pterygota</taxon>
        <taxon>Neoptera</taxon>
        <taxon>Endopterygota</taxon>
        <taxon>Lepidoptera</taxon>
        <taxon>Glossata</taxon>
        <taxon>Ditrysia</taxon>
        <taxon>Yponomeutoidea</taxon>
        <taxon>Plutellidae</taxon>
        <taxon>Plutella</taxon>
    </lineage>
</organism>
<dbReference type="Proteomes" id="UP000823941">
    <property type="component" value="Chromosome 15"/>
</dbReference>
<protein>
    <submittedName>
        <fullName evidence="1">Uncharacterized protein</fullName>
    </submittedName>
</protein>
<reference evidence="1 2" key="1">
    <citation type="submission" date="2021-06" db="EMBL/GenBank/DDBJ databases">
        <title>A haploid diamondback moth (Plutella xylostella L.) genome assembly resolves 31 chromosomes and identifies a diamide resistance mutation.</title>
        <authorList>
            <person name="Ward C.M."/>
            <person name="Perry K.D."/>
            <person name="Baker G."/>
            <person name="Powis K."/>
            <person name="Heckel D.G."/>
            <person name="Baxter S.W."/>
        </authorList>
    </citation>
    <scope>NUCLEOTIDE SEQUENCE [LARGE SCALE GENOMIC DNA]</scope>
    <source>
        <strain evidence="1 2">LV</strain>
        <tissue evidence="1">Single pupa</tissue>
    </source>
</reference>
<accession>A0ABQ7QFU6</accession>
<comment type="caution">
    <text evidence="1">The sequence shown here is derived from an EMBL/GenBank/DDBJ whole genome shotgun (WGS) entry which is preliminary data.</text>
</comment>